<accession>X1HVE9</accession>
<proteinExistence type="predicted"/>
<gene>
    <name evidence="1" type="ORF">S03H2_45843</name>
</gene>
<evidence type="ECO:0000313" key="1">
    <source>
        <dbReference type="EMBL" id="GAH74126.1"/>
    </source>
</evidence>
<name>X1HVE9_9ZZZZ</name>
<sequence length="58" mass="7088">MFNPAKISLQPPVFFEEEQEYYVWKIVLFNKLCFTARSDKWCSKCRHRRNYNRLSGIV</sequence>
<dbReference type="EMBL" id="BARU01028749">
    <property type="protein sequence ID" value="GAH74126.1"/>
    <property type="molecule type" value="Genomic_DNA"/>
</dbReference>
<comment type="caution">
    <text evidence="1">The sequence shown here is derived from an EMBL/GenBank/DDBJ whole genome shotgun (WGS) entry which is preliminary data.</text>
</comment>
<reference evidence="1" key="1">
    <citation type="journal article" date="2014" name="Front. Microbiol.">
        <title>High frequency of phylogenetically diverse reductive dehalogenase-homologous genes in deep subseafloor sedimentary metagenomes.</title>
        <authorList>
            <person name="Kawai M."/>
            <person name="Futagami T."/>
            <person name="Toyoda A."/>
            <person name="Takaki Y."/>
            <person name="Nishi S."/>
            <person name="Hori S."/>
            <person name="Arai W."/>
            <person name="Tsubouchi T."/>
            <person name="Morono Y."/>
            <person name="Uchiyama I."/>
            <person name="Ito T."/>
            <person name="Fujiyama A."/>
            <person name="Inagaki F."/>
            <person name="Takami H."/>
        </authorList>
    </citation>
    <scope>NUCLEOTIDE SEQUENCE</scope>
    <source>
        <strain evidence="1">Expedition CK06-06</strain>
    </source>
</reference>
<protein>
    <submittedName>
        <fullName evidence="1">Uncharacterized protein</fullName>
    </submittedName>
</protein>
<dbReference type="AlphaFoldDB" id="X1HVE9"/>
<organism evidence="1">
    <name type="scientific">marine sediment metagenome</name>
    <dbReference type="NCBI Taxonomy" id="412755"/>
    <lineage>
        <taxon>unclassified sequences</taxon>
        <taxon>metagenomes</taxon>
        <taxon>ecological metagenomes</taxon>
    </lineage>
</organism>